<dbReference type="SUPFAM" id="SSF53300">
    <property type="entry name" value="vWA-like"/>
    <property type="match status" value="1"/>
</dbReference>
<evidence type="ECO:0000313" key="2">
    <source>
        <dbReference type="EMBL" id="RIH76983.1"/>
    </source>
</evidence>
<dbReference type="Gene3D" id="3.40.50.410">
    <property type="entry name" value="von Willebrand factor, type A domain"/>
    <property type="match status" value="1"/>
</dbReference>
<comment type="caution">
    <text evidence="2">The sequence shown here is derived from an EMBL/GenBank/DDBJ whole genome shotgun (WGS) entry which is preliminary data.</text>
</comment>
<dbReference type="Pfam" id="PF00092">
    <property type="entry name" value="VWA"/>
    <property type="match status" value="1"/>
</dbReference>
<name>A0A399E0E4_9DEIN</name>
<proteinExistence type="predicted"/>
<gene>
    <name evidence="2" type="ORF">Mcate_01531</name>
</gene>
<dbReference type="Proteomes" id="UP000266089">
    <property type="component" value="Unassembled WGS sequence"/>
</dbReference>
<sequence>MAIGQALIRNAIGLLLLFVFVGCGEALPKPAKVSFNGYTVDAQEGSASFRFSALSAEGNVISSGSVSNPSVSNLTLVQGSGNLQGSATICGQFTTTPGPISCVITLDSTGSMSGNDPNRQRAQAAKAFVNRLRSGDVAAVASFDTSTSPTPGFSALRIRQDFTSDKTALLSAVDQATFEGGGTNLWDATYDSARHVSSQQGNRIVLVLTDGEDNSSSKTPAAVIQQATQSQTRVYMVGLSSDPNSLSFRDMQRIAANTGGLFAFAGNANQLETMFNSIFNDIQGSFCIKVVFQVNGSPPPAGTAISGTLRFAVNGASFQQDFTVYF</sequence>
<dbReference type="EMBL" id="QWKX01000033">
    <property type="protein sequence ID" value="RIH76983.1"/>
    <property type="molecule type" value="Genomic_DNA"/>
</dbReference>
<reference evidence="2 3" key="1">
    <citation type="submission" date="2018-08" db="EMBL/GenBank/DDBJ databases">
        <title>Meiothermus cateniformans JCM 15151 genome sequencing project.</title>
        <authorList>
            <person name="Da Costa M.S."/>
            <person name="Albuquerque L."/>
            <person name="Raposo P."/>
            <person name="Froufe H.J.C."/>
            <person name="Barroso C.S."/>
            <person name="Egas C."/>
        </authorList>
    </citation>
    <scope>NUCLEOTIDE SEQUENCE [LARGE SCALE GENOMIC DNA]</scope>
    <source>
        <strain evidence="2 3">JCM 15151</strain>
    </source>
</reference>
<dbReference type="InterPro" id="IPR036465">
    <property type="entry name" value="vWFA_dom_sf"/>
</dbReference>
<dbReference type="CDD" id="cd00198">
    <property type="entry name" value="vWFA"/>
    <property type="match status" value="1"/>
</dbReference>
<organism evidence="2 3">
    <name type="scientific">Meiothermus taiwanensis</name>
    <dbReference type="NCBI Taxonomy" id="172827"/>
    <lineage>
        <taxon>Bacteria</taxon>
        <taxon>Thermotogati</taxon>
        <taxon>Deinococcota</taxon>
        <taxon>Deinococci</taxon>
        <taxon>Thermales</taxon>
        <taxon>Thermaceae</taxon>
        <taxon>Meiothermus</taxon>
    </lineage>
</organism>
<dbReference type="RefSeq" id="WP_157840902.1">
    <property type="nucleotide sequence ID" value="NZ_JBHSXZ010000053.1"/>
</dbReference>
<feature type="domain" description="VWFA" evidence="1">
    <location>
        <begin position="101"/>
        <end position="278"/>
    </location>
</feature>
<dbReference type="InterPro" id="IPR002035">
    <property type="entry name" value="VWF_A"/>
</dbReference>
<dbReference type="AlphaFoldDB" id="A0A399E0E4"/>
<dbReference type="PROSITE" id="PS50234">
    <property type="entry name" value="VWFA"/>
    <property type="match status" value="1"/>
</dbReference>
<evidence type="ECO:0000259" key="1">
    <source>
        <dbReference type="PROSITE" id="PS50234"/>
    </source>
</evidence>
<protein>
    <submittedName>
        <fullName evidence="2">VWFA-related Acidobacterial domain protein</fullName>
    </submittedName>
</protein>
<accession>A0A399E0E4</accession>
<dbReference type="SMART" id="SM00327">
    <property type="entry name" value="VWA"/>
    <property type="match status" value="1"/>
</dbReference>
<evidence type="ECO:0000313" key="3">
    <source>
        <dbReference type="Proteomes" id="UP000266089"/>
    </source>
</evidence>
<dbReference type="KEGG" id="mtai:Mtai_v1c27580"/>